<evidence type="ECO:0000313" key="2">
    <source>
        <dbReference type="Proteomes" id="UP000054928"/>
    </source>
</evidence>
<accession>A0A0P1AL25</accession>
<protein>
    <submittedName>
        <fullName evidence="1">Uncharacterized protein</fullName>
    </submittedName>
</protein>
<name>A0A0P1AL25_PLAHL</name>
<reference evidence="2" key="1">
    <citation type="submission" date="2014-09" db="EMBL/GenBank/DDBJ databases">
        <authorList>
            <person name="Sharma Rahul"/>
            <person name="Thines Marco"/>
        </authorList>
    </citation>
    <scope>NUCLEOTIDE SEQUENCE [LARGE SCALE GENOMIC DNA]</scope>
</reference>
<keyword evidence="2" id="KW-1185">Reference proteome</keyword>
<dbReference type="GeneID" id="36407058"/>
<dbReference type="Proteomes" id="UP000054928">
    <property type="component" value="Unassembled WGS sequence"/>
</dbReference>
<proteinExistence type="predicted"/>
<dbReference type="EMBL" id="CCYD01000577">
    <property type="protein sequence ID" value="CEG41666.1"/>
    <property type="molecule type" value="Genomic_DNA"/>
</dbReference>
<dbReference type="RefSeq" id="XP_024578035.1">
    <property type="nucleotide sequence ID" value="XM_024727460.1"/>
</dbReference>
<evidence type="ECO:0000313" key="1">
    <source>
        <dbReference type="EMBL" id="CEG41666.1"/>
    </source>
</evidence>
<sequence>MMMKEVAGVQLPKAARRLGLEEGPSSRFSRMVLHPRQLRPATELLEPVL</sequence>
<organism evidence="1 2">
    <name type="scientific">Plasmopara halstedii</name>
    <name type="common">Downy mildew of sunflower</name>
    <dbReference type="NCBI Taxonomy" id="4781"/>
    <lineage>
        <taxon>Eukaryota</taxon>
        <taxon>Sar</taxon>
        <taxon>Stramenopiles</taxon>
        <taxon>Oomycota</taxon>
        <taxon>Peronosporomycetes</taxon>
        <taxon>Peronosporales</taxon>
        <taxon>Peronosporaceae</taxon>
        <taxon>Plasmopara</taxon>
    </lineage>
</organism>
<dbReference type="AlphaFoldDB" id="A0A0P1AL25"/>